<dbReference type="EMBL" id="AHEN01000008">
    <property type="protein sequence ID" value="EJR03187.1"/>
    <property type="molecule type" value="Genomic_DNA"/>
</dbReference>
<comment type="caution">
    <text evidence="1">The sequence shown here is derived from an EMBL/GenBank/DDBJ whole genome shotgun (WGS) entry which is preliminary data.</text>
</comment>
<reference evidence="1 2" key="1">
    <citation type="submission" date="2012-04" db="EMBL/GenBank/DDBJ databases">
        <title>The Genome Sequence of Bacillus cereus MC67.</title>
        <authorList>
            <consortium name="The Broad Institute Genome Sequencing Platform"/>
            <consortium name="The Broad Institute Genome Sequencing Center for Infectious Disease"/>
            <person name="Feldgarden M."/>
            <person name="Van der Auwera G.A."/>
            <person name="Mahillon J."/>
            <person name="Duprez V."/>
            <person name="Timmery S."/>
            <person name="Mattelet C."/>
            <person name="Dierick K."/>
            <person name="Sun M."/>
            <person name="Yu Z."/>
            <person name="Zhu L."/>
            <person name="Hu X."/>
            <person name="Shank E.B."/>
            <person name="Swiecicka I."/>
            <person name="Hansen B.M."/>
            <person name="Andrup L."/>
            <person name="Young S.K."/>
            <person name="Zeng Q."/>
            <person name="Gargeya S."/>
            <person name="Fitzgerald M."/>
            <person name="Haas B."/>
            <person name="Abouelleil A."/>
            <person name="Alvarado L."/>
            <person name="Arachchi H.M."/>
            <person name="Berlin A."/>
            <person name="Chapman S.B."/>
            <person name="Goldberg J."/>
            <person name="Griggs A."/>
            <person name="Gujja S."/>
            <person name="Hansen M."/>
            <person name="Howarth C."/>
            <person name="Imamovic A."/>
            <person name="Larimer J."/>
            <person name="McCowen C."/>
            <person name="Montmayeur A."/>
            <person name="Murphy C."/>
            <person name="Neiman D."/>
            <person name="Pearson M."/>
            <person name="Priest M."/>
            <person name="Roberts A."/>
            <person name="Saif S."/>
            <person name="Shea T."/>
            <person name="Sisk P."/>
            <person name="Sykes S."/>
            <person name="Wortman J."/>
            <person name="Nusbaum C."/>
            <person name="Birren B."/>
        </authorList>
    </citation>
    <scope>NUCLEOTIDE SEQUENCE [LARGE SCALE GENOMIC DNA]</scope>
    <source>
        <strain evidence="1 2">MC67</strain>
    </source>
</reference>
<evidence type="ECO:0000313" key="1">
    <source>
        <dbReference type="EMBL" id="EJR03187.1"/>
    </source>
</evidence>
<dbReference type="Proteomes" id="UP000006997">
    <property type="component" value="Unassembled WGS sequence"/>
</dbReference>
<organism evidence="1 2">
    <name type="scientific">Bacillus cereus MC67</name>
    <dbReference type="NCBI Taxonomy" id="1053219"/>
    <lineage>
        <taxon>Bacteria</taxon>
        <taxon>Bacillati</taxon>
        <taxon>Bacillota</taxon>
        <taxon>Bacilli</taxon>
        <taxon>Bacillales</taxon>
        <taxon>Bacillaceae</taxon>
        <taxon>Bacillus</taxon>
        <taxon>Bacillus cereus group</taxon>
    </lineage>
</organism>
<accession>J8F1Z1</accession>
<dbReference type="HOGENOM" id="CLU_3387884_0_0_9"/>
<sequence>MDPAIMLHTKWFHAPLSVVVSPKLQYRTVMKV</sequence>
<proteinExistence type="predicted"/>
<dbReference type="AlphaFoldDB" id="J8F1Z1"/>
<evidence type="ECO:0000313" key="2">
    <source>
        <dbReference type="Proteomes" id="UP000006997"/>
    </source>
</evidence>
<protein>
    <submittedName>
        <fullName evidence="1">Uncharacterized protein</fullName>
    </submittedName>
</protein>
<name>J8F1Z1_BACCE</name>
<gene>
    <name evidence="1" type="ORF">II3_01104</name>
</gene>